<protein>
    <submittedName>
        <fullName evidence="2">Thiol methyltransferase 1A</fullName>
    </submittedName>
</protein>
<dbReference type="OrthoDB" id="416496at2759"/>
<dbReference type="InterPro" id="IPR029063">
    <property type="entry name" value="SAM-dependent_MTases_sf"/>
</dbReference>
<evidence type="ECO:0000313" key="2">
    <source>
        <dbReference type="Ensembl" id="ENSHCOP00000028205.1"/>
    </source>
</evidence>
<dbReference type="PANTHER" id="PTHR45036:SF1">
    <property type="entry name" value="METHYLTRANSFERASE LIKE 7A"/>
    <property type="match status" value="1"/>
</dbReference>
<dbReference type="RefSeq" id="XP_019736508.1">
    <property type="nucleotide sequence ID" value="XM_019880949.1"/>
</dbReference>
<dbReference type="GO" id="GO:0008757">
    <property type="term" value="F:S-adenosylmethionine-dependent methyltransferase activity"/>
    <property type="evidence" value="ECO:0007669"/>
    <property type="project" value="InterPro"/>
</dbReference>
<feature type="domain" description="Methyltransferase type 11" evidence="1">
    <location>
        <begin position="74"/>
        <end position="171"/>
    </location>
</feature>
<name>A0A3Q2ZB53_HIPCM</name>
<dbReference type="PANTHER" id="PTHR45036">
    <property type="entry name" value="METHYLTRANSFERASE LIKE 7B"/>
    <property type="match status" value="1"/>
</dbReference>
<dbReference type="InterPro" id="IPR052356">
    <property type="entry name" value="Thiol_S-MT"/>
</dbReference>
<proteinExistence type="predicted"/>
<dbReference type="Gene3D" id="3.40.50.150">
    <property type="entry name" value="Vaccinia Virus protein VP39"/>
    <property type="match status" value="1"/>
</dbReference>
<dbReference type="GeneID" id="109522409"/>
<dbReference type="OMA" id="PLWYYFG"/>
<dbReference type="CDD" id="cd02440">
    <property type="entry name" value="AdoMet_MTases"/>
    <property type="match status" value="1"/>
</dbReference>
<dbReference type="SUPFAM" id="SSF53335">
    <property type="entry name" value="S-adenosyl-L-methionine-dependent methyltransferases"/>
    <property type="match status" value="1"/>
</dbReference>
<sequence length="242" mass="28009">MAFLMTFCTFVVKVFCLPLYLLDAVGLYKLYKRVFPCCLYRLSKLYNKKMHEKKRELFAGLSEFKQPGKQLTILEVGCGTGSNFHYYPAGCKVICMDNNAHFEKYLHRNMLENRHVTYEKFVEASAEDMRSFEDACVDVVVCTLVLCSVDNVPQTLREVCRVLRPGGAFFFLEHVAAQPSTWTYFFQHVLKPVCYYLGDECEVTRETWTHLEAAGFSDLKLRHLNAPIIFFNKPHIMGYGVK</sequence>
<evidence type="ECO:0000259" key="1">
    <source>
        <dbReference type="Pfam" id="PF08241"/>
    </source>
</evidence>
<dbReference type="Pfam" id="PF08241">
    <property type="entry name" value="Methyltransf_11"/>
    <property type="match status" value="1"/>
</dbReference>
<evidence type="ECO:0000313" key="3">
    <source>
        <dbReference type="Proteomes" id="UP000264820"/>
    </source>
</evidence>
<accession>A0A3Q2ZB53</accession>
<reference evidence="2" key="2">
    <citation type="submission" date="2025-09" db="UniProtKB">
        <authorList>
            <consortium name="Ensembl"/>
        </authorList>
    </citation>
    <scope>IDENTIFICATION</scope>
</reference>
<dbReference type="Proteomes" id="UP000264820">
    <property type="component" value="Unplaced"/>
</dbReference>
<dbReference type="Ensembl" id="ENSHCOT00000025100.1">
    <property type="protein sequence ID" value="ENSHCOP00000028205.1"/>
    <property type="gene ID" value="ENSHCOG00000020671.1"/>
</dbReference>
<dbReference type="InterPro" id="IPR013216">
    <property type="entry name" value="Methyltransf_11"/>
</dbReference>
<dbReference type="AlphaFoldDB" id="A0A3Q2ZB53"/>
<reference evidence="2" key="1">
    <citation type="submission" date="2025-08" db="UniProtKB">
        <authorList>
            <consortium name="Ensembl"/>
        </authorList>
    </citation>
    <scope>IDENTIFICATION</scope>
</reference>
<dbReference type="GeneTree" id="ENSGT00940000154786"/>
<dbReference type="KEGG" id="hcq:109522409"/>
<keyword evidence="3" id="KW-1185">Reference proteome</keyword>
<organism evidence="2 3">
    <name type="scientific">Hippocampus comes</name>
    <name type="common">Tiger tail seahorse</name>
    <dbReference type="NCBI Taxonomy" id="109280"/>
    <lineage>
        <taxon>Eukaryota</taxon>
        <taxon>Metazoa</taxon>
        <taxon>Chordata</taxon>
        <taxon>Craniata</taxon>
        <taxon>Vertebrata</taxon>
        <taxon>Euteleostomi</taxon>
        <taxon>Actinopterygii</taxon>
        <taxon>Neopterygii</taxon>
        <taxon>Teleostei</taxon>
        <taxon>Neoteleostei</taxon>
        <taxon>Acanthomorphata</taxon>
        <taxon>Syngnathiaria</taxon>
        <taxon>Syngnathiformes</taxon>
        <taxon>Syngnathoidei</taxon>
        <taxon>Syngnathidae</taxon>
        <taxon>Hippocampus</taxon>
    </lineage>
</organism>
<dbReference type="STRING" id="109280.ENSHCOP00000028205"/>